<comment type="caution">
    <text evidence="2">The sequence shown here is derived from an EMBL/GenBank/DDBJ whole genome shotgun (WGS) entry which is preliminary data.</text>
</comment>
<reference evidence="4 5" key="1">
    <citation type="submission" date="2018-08" db="EMBL/GenBank/DDBJ databases">
        <title>A genome reference for cultivated species of the human gut microbiota.</title>
        <authorList>
            <person name="Zou Y."/>
            <person name="Xue W."/>
            <person name="Luo G."/>
        </authorList>
    </citation>
    <scope>NUCLEOTIDE SEQUENCE [LARGE SCALE GENOMIC DNA]</scope>
    <source>
        <strain evidence="2 4">AF26-20BH</strain>
        <strain evidence="3 5">AM36-9BH</strain>
    </source>
</reference>
<keyword evidence="1" id="KW-0732">Signal</keyword>
<sequence>MKYCVLLCGLLLMQAVGLSAKERARLQADDVNISRSGDSVHVSFRLKVERLAKDYILRVTPLLYGKDGQQAVLPPLEYGSRTAQIVEWREKRVKEKRKSASAYHKAGEAVAYTFVLPYGEWMNGASLRLDAKSKGCCSEEMLPPVLLAEDVALATPAELFVPVIPEAKLVTETVADKLAQENGFLAPWTGSIGSKEDIARYKDEATLIVYFPVGKWAIQPDYENNLSRLDHLLSVLNKIAESDNSRIAKILVVGSASPDGPLDLNNRIAGKRAQALADYITNRTLLSASFFEVSNHSVAWDFLRRLVADSEMPEKQQILDIIDTTPVWDAAKKVGRLSLLMRLNQGRPYNYMKRHFFPKLRNAGYIKVFFEAQPDPELVGLNTAIDLLNGKRYSEALHVLQGNTHPKADNLRGVCYMLTGDTEKARALFQKAAAAGVSEAESNLKQFQ</sequence>
<dbReference type="EMBL" id="QSHQ01000048">
    <property type="protein sequence ID" value="RHC25728.1"/>
    <property type="molecule type" value="Genomic_DNA"/>
</dbReference>
<name>A0A412DDE5_BACSE</name>
<dbReference type="RefSeq" id="WP_117899814.1">
    <property type="nucleotide sequence ID" value="NZ_CAXTGL010000004.1"/>
</dbReference>
<accession>A0A412DDE5</accession>
<evidence type="ECO:0000313" key="4">
    <source>
        <dbReference type="Proteomes" id="UP000283310"/>
    </source>
</evidence>
<organism evidence="2 4">
    <name type="scientific">Bacteroides stercoris</name>
    <dbReference type="NCBI Taxonomy" id="46506"/>
    <lineage>
        <taxon>Bacteria</taxon>
        <taxon>Pseudomonadati</taxon>
        <taxon>Bacteroidota</taxon>
        <taxon>Bacteroidia</taxon>
        <taxon>Bacteroidales</taxon>
        <taxon>Bacteroidaceae</taxon>
        <taxon>Bacteroides</taxon>
    </lineage>
</organism>
<evidence type="ECO:0000313" key="2">
    <source>
        <dbReference type="EMBL" id="RGR09587.1"/>
    </source>
</evidence>
<dbReference type="SUPFAM" id="SSF81901">
    <property type="entry name" value="HCP-like"/>
    <property type="match status" value="1"/>
</dbReference>
<evidence type="ECO:0008006" key="6">
    <source>
        <dbReference type="Google" id="ProtNLM"/>
    </source>
</evidence>
<protein>
    <recommendedName>
        <fullName evidence="6">DUF3868 domain-containing protein</fullName>
    </recommendedName>
</protein>
<proteinExistence type="predicted"/>
<feature type="chain" id="PRO_5036103026" description="DUF3868 domain-containing protein" evidence="1">
    <location>
        <begin position="21"/>
        <end position="448"/>
    </location>
</feature>
<dbReference type="InterPro" id="IPR036737">
    <property type="entry name" value="OmpA-like_sf"/>
</dbReference>
<evidence type="ECO:0000256" key="1">
    <source>
        <dbReference type="SAM" id="SignalP"/>
    </source>
</evidence>
<dbReference type="AlphaFoldDB" id="A0A412DDE5"/>
<feature type="signal peptide" evidence="1">
    <location>
        <begin position="1"/>
        <end position="20"/>
    </location>
</feature>
<dbReference type="Proteomes" id="UP000283310">
    <property type="component" value="Unassembled WGS sequence"/>
</dbReference>
<evidence type="ECO:0000313" key="5">
    <source>
        <dbReference type="Proteomes" id="UP000285305"/>
    </source>
</evidence>
<dbReference type="Gene3D" id="3.30.1330.60">
    <property type="entry name" value="OmpA-like domain"/>
    <property type="match status" value="1"/>
</dbReference>
<gene>
    <name evidence="3" type="ORF">DW853_15875</name>
    <name evidence="2" type="ORF">DWY65_14590</name>
</gene>
<dbReference type="EMBL" id="QRTW01000036">
    <property type="protein sequence ID" value="RGR09587.1"/>
    <property type="molecule type" value="Genomic_DNA"/>
</dbReference>
<evidence type="ECO:0000313" key="3">
    <source>
        <dbReference type="EMBL" id="RHC25728.1"/>
    </source>
</evidence>
<dbReference type="Proteomes" id="UP000285305">
    <property type="component" value="Unassembled WGS sequence"/>
</dbReference>
<dbReference type="SUPFAM" id="SSF103088">
    <property type="entry name" value="OmpA-like"/>
    <property type="match status" value="1"/>
</dbReference>